<evidence type="ECO:0000313" key="2">
    <source>
        <dbReference type="Proteomes" id="UP001601444"/>
    </source>
</evidence>
<dbReference type="PANTHER" id="PTHR23026">
    <property type="entry name" value="NADPH NITROREDUCTASE"/>
    <property type="match status" value="1"/>
</dbReference>
<accession>A0ABW6PXG3</accession>
<dbReference type="InterPro" id="IPR000415">
    <property type="entry name" value="Nitroreductase-like"/>
</dbReference>
<evidence type="ECO:0000313" key="1">
    <source>
        <dbReference type="EMBL" id="MFF0547107.1"/>
    </source>
</evidence>
<keyword evidence="2" id="KW-1185">Reference proteome</keyword>
<proteinExistence type="predicted"/>
<gene>
    <name evidence="1" type="ORF">ACFYTF_30155</name>
</gene>
<organism evidence="1 2">
    <name type="scientific">Nocardia thailandica</name>
    <dbReference type="NCBI Taxonomy" id="257275"/>
    <lineage>
        <taxon>Bacteria</taxon>
        <taxon>Bacillati</taxon>
        <taxon>Actinomycetota</taxon>
        <taxon>Actinomycetes</taxon>
        <taxon>Mycobacteriales</taxon>
        <taxon>Nocardiaceae</taxon>
        <taxon>Nocardia</taxon>
    </lineage>
</organism>
<dbReference type="InterPro" id="IPR050627">
    <property type="entry name" value="Nitroreductase/BluB"/>
</dbReference>
<dbReference type="Gene3D" id="3.40.109.10">
    <property type="entry name" value="NADH Oxidase"/>
    <property type="match status" value="1"/>
</dbReference>
<comment type="caution">
    <text evidence="1">The sequence shown here is derived from an EMBL/GenBank/DDBJ whole genome shotgun (WGS) entry which is preliminary data.</text>
</comment>
<protein>
    <submittedName>
        <fullName evidence="1">Acg family FMN-binding oxidoreductase</fullName>
    </submittedName>
</protein>
<sequence length="332" mass="36049">MDRAPDLDTVRAVFARASRAPSLHNAQPWRWRWDGAEAELTMVQSRSMPETDMLNNESVIGCGVMLHHARVAWAAAGWDTAEARFPEPTRRAHLATVRPRHPHPPTEPEHLLGSAIDRRFSDRLPMDPPHEWPVVVEILRHLARDTRTTVTVLDEARRSELGRISAVATGFRRYDPGYQRELNWWTAVPDEGGAGVPPSALPEPADRAAVPVGREFPPGTAGSAAAGADDAVVIALSTLDDTAASLLDCGSVLSAVLLECTSRTLSTCPVTHVTELPSTRAMLSRLVEQRYPQALVRIGTARHDPPPRTPRLPLDAVLTIEPGASAPPTAPG</sequence>
<dbReference type="NCBIfam" id="NF047509">
    <property type="entry name" value="Rv3131_FMN_oxido"/>
    <property type="match status" value="1"/>
</dbReference>
<name>A0ABW6PXG3_9NOCA</name>
<dbReference type="PANTHER" id="PTHR23026:SF123">
    <property type="entry name" value="NAD(P)H NITROREDUCTASE RV3131-RELATED"/>
    <property type="match status" value="1"/>
</dbReference>
<dbReference type="SUPFAM" id="SSF55469">
    <property type="entry name" value="FMN-dependent nitroreductase-like"/>
    <property type="match status" value="1"/>
</dbReference>
<reference evidence="1 2" key="1">
    <citation type="submission" date="2024-10" db="EMBL/GenBank/DDBJ databases">
        <title>The Natural Products Discovery Center: Release of the First 8490 Sequenced Strains for Exploring Actinobacteria Biosynthetic Diversity.</title>
        <authorList>
            <person name="Kalkreuter E."/>
            <person name="Kautsar S.A."/>
            <person name="Yang D."/>
            <person name="Bader C.D."/>
            <person name="Teijaro C.N."/>
            <person name="Fluegel L."/>
            <person name="Davis C.M."/>
            <person name="Simpson J.R."/>
            <person name="Lauterbach L."/>
            <person name="Steele A.D."/>
            <person name="Gui C."/>
            <person name="Meng S."/>
            <person name="Li G."/>
            <person name="Viehrig K."/>
            <person name="Ye F."/>
            <person name="Su P."/>
            <person name="Kiefer A.F."/>
            <person name="Nichols A."/>
            <person name="Cepeda A.J."/>
            <person name="Yan W."/>
            <person name="Fan B."/>
            <person name="Jiang Y."/>
            <person name="Adhikari A."/>
            <person name="Zheng C.-J."/>
            <person name="Schuster L."/>
            <person name="Cowan T.M."/>
            <person name="Smanski M.J."/>
            <person name="Chevrette M.G."/>
            <person name="De Carvalho L.P.S."/>
            <person name="Shen B."/>
        </authorList>
    </citation>
    <scope>NUCLEOTIDE SEQUENCE [LARGE SCALE GENOMIC DNA]</scope>
    <source>
        <strain evidence="1 2">NPDC004045</strain>
    </source>
</reference>
<dbReference type="EMBL" id="JBIAMX010000032">
    <property type="protein sequence ID" value="MFF0547107.1"/>
    <property type="molecule type" value="Genomic_DNA"/>
</dbReference>
<dbReference type="Proteomes" id="UP001601444">
    <property type="component" value="Unassembled WGS sequence"/>
</dbReference>
<dbReference type="RefSeq" id="WP_387703258.1">
    <property type="nucleotide sequence ID" value="NZ_JBIAMX010000032.1"/>
</dbReference>